<gene>
    <name evidence="1" type="ORF">OnM2_083035</name>
</gene>
<dbReference type="EMBL" id="MCFK01008324">
    <property type="protein sequence ID" value="RKF56216.1"/>
    <property type="molecule type" value="Genomic_DNA"/>
</dbReference>
<dbReference type="AlphaFoldDB" id="A0A420HFH8"/>
<organism evidence="1 2">
    <name type="scientific">Erysiphe neolycopersici</name>
    <dbReference type="NCBI Taxonomy" id="212602"/>
    <lineage>
        <taxon>Eukaryota</taxon>
        <taxon>Fungi</taxon>
        <taxon>Dikarya</taxon>
        <taxon>Ascomycota</taxon>
        <taxon>Pezizomycotina</taxon>
        <taxon>Leotiomycetes</taxon>
        <taxon>Erysiphales</taxon>
        <taxon>Erysiphaceae</taxon>
        <taxon>Erysiphe</taxon>
    </lineage>
</organism>
<proteinExistence type="predicted"/>
<sequence>MSTQNKRDAFARVPRNAQAAQNLKKQGATKIIINKGYINRLRWAQVSPDISEILSSTQSRLVIDVGPGRTENITLRNNNECIADSSDIQRISTLGSFINGERKAILKESISGEALKFIAALVRKTKSTDGEIKKIDDSFLSIYRVVRAQLKILIDNVQSIEATEATGSGNVLVRNHLLETARRIYVAMSKFLVHRAPAKASSEENRKINEFLLETRTMVWVFNKLTAQRLQIGGKDFEYRRLYFPRDPTKGISIQYCEIFNNELRENQIGLLESMKPYYGILSNNFLRMFCAVPKNWDMYDLSESSPAKVLKNVPIMIIPDLSAYTAEEIYQTLGKFGDRGFAWNSGATSSPQDMLRFLGTVPKRMAFGAFVRPLLKVELLQKIFPSFIYNSNDSDNRGIYGQLLVASKTAGFNNSFLQVTRVLAKEEALASFVEALKVSLEIFDVRLTQFIDAVYKAPAIIFTPGTGVTTDNLISQLEKISQVLSVEEAKQILKGSMFISTRKKIKDTDFIRMARSVLAPESEAFLKKLGSLGYHCLKPRVEFYLRAFLTETVQKAVVKEMASKFEVDVAKPIVYDKDDFSLVVDFEEDLGADGS</sequence>
<dbReference type="Proteomes" id="UP000286134">
    <property type="component" value="Unassembled WGS sequence"/>
</dbReference>
<evidence type="ECO:0000313" key="2">
    <source>
        <dbReference type="Proteomes" id="UP000286134"/>
    </source>
</evidence>
<evidence type="ECO:0000313" key="1">
    <source>
        <dbReference type="EMBL" id="RKF56216.1"/>
    </source>
</evidence>
<comment type="caution">
    <text evidence="1">The sequence shown here is derived from an EMBL/GenBank/DDBJ whole genome shotgun (WGS) entry which is preliminary data.</text>
</comment>
<keyword evidence="2" id="KW-1185">Reference proteome</keyword>
<dbReference type="OrthoDB" id="5427727at2759"/>
<protein>
    <submittedName>
        <fullName evidence="1">Putative Bgh-specific protein</fullName>
    </submittedName>
</protein>
<reference evidence="1 2" key="1">
    <citation type="journal article" date="2018" name="BMC Genomics">
        <title>Comparative genome analyses reveal sequence features reflecting distinct modes of host-adaptation between dicot and monocot powdery mildew.</title>
        <authorList>
            <person name="Wu Y."/>
            <person name="Ma X."/>
            <person name="Pan Z."/>
            <person name="Kale S.D."/>
            <person name="Song Y."/>
            <person name="King H."/>
            <person name="Zhang Q."/>
            <person name="Presley C."/>
            <person name="Deng X."/>
            <person name="Wei C.I."/>
            <person name="Xiao S."/>
        </authorList>
    </citation>
    <scope>NUCLEOTIDE SEQUENCE [LARGE SCALE GENOMIC DNA]</scope>
    <source>
        <strain evidence="1">UMSG2</strain>
    </source>
</reference>
<accession>A0A420HFH8</accession>
<name>A0A420HFH8_9PEZI</name>